<reference evidence="2 3" key="1">
    <citation type="submission" date="2024-06" db="EMBL/GenBank/DDBJ databases">
        <authorList>
            <person name="Li F."/>
        </authorList>
    </citation>
    <scope>NUCLEOTIDE SEQUENCE [LARGE SCALE GENOMIC DNA]</scope>
    <source>
        <strain evidence="2 3">GXAS 311</strain>
    </source>
</reference>
<dbReference type="EMBL" id="JBEVCJ010000006">
    <property type="protein sequence ID" value="MET1254829.1"/>
    <property type="molecule type" value="Genomic_DNA"/>
</dbReference>
<dbReference type="InterPro" id="IPR013397">
    <property type="entry name" value="CRISPR-assoc_prot_Csy1"/>
</dbReference>
<feature type="coiled-coil region" evidence="1">
    <location>
        <begin position="18"/>
        <end position="60"/>
    </location>
</feature>
<keyword evidence="3" id="KW-1185">Reference proteome</keyword>
<evidence type="ECO:0000313" key="2">
    <source>
        <dbReference type="EMBL" id="MET1254829.1"/>
    </source>
</evidence>
<dbReference type="NCBIfam" id="TIGR02564">
    <property type="entry name" value="cas_Csy1"/>
    <property type="match status" value="1"/>
</dbReference>
<accession>A0ABV2BSD2</accession>
<gene>
    <name evidence="2" type="primary">csy1</name>
    <name evidence="2" type="ORF">ABVT43_06820</name>
</gene>
<sequence length="438" mass="50563">MQTQLEESLSTKIVDYIQIRASDKLEKLEKEINKLTNSEKNIEQSKLENLQQKYKDEQEKFKPANWLTDAASRAKQIQLVTHALKYIHGDAKGSNIFYQTDNSLPSHNFVSTASLNNPVIDIVGNAAALDVGRLLMQVTHEGKNLVDYILSNDISPLMPIAENQQQAEQWFEGFKQVFSSDVLASHKLAKQVYWPIDDCYHLLSPLFASSFAQSIYDKRKDLREVQFNKDETVKNNGFSVFSNLAVQTFGGTKPQNISQLNSQRGGKNYLLDARPPTWNTIEKPPFNTESIFLSVYRNKAYKRVKKLQKYLELKFERDSTIEIREYRRSGVDDLIEILLSLAASIHAQPAGWSMSEECQLSLEEQLWLDPKRAEFDQGFKEEMEKKEWHDKVAARFASWLNAMLESKKLALGDVEHKEWTVLVARQLRLTERARKEFY</sequence>
<dbReference type="RefSeq" id="WP_353874446.1">
    <property type="nucleotide sequence ID" value="NZ_JBEVCJ010000006.1"/>
</dbReference>
<dbReference type="Pfam" id="PF09611">
    <property type="entry name" value="Cas_Csy1"/>
    <property type="match status" value="1"/>
</dbReference>
<organism evidence="2 3">
    <name type="scientific">Aliikangiella maris</name>
    <dbReference type="NCBI Taxonomy" id="3162458"/>
    <lineage>
        <taxon>Bacteria</taxon>
        <taxon>Pseudomonadati</taxon>
        <taxon>Pseudomonadota</taxon>
        <taxon>Gammaproteobacteria</taxon>
        <taxon>Oceanospirillales</taxon>
        <taxon>Pleioneaceae</taxon>
        <taxon>Aliikangiella</taxon>
    </lineage>
</organism>
<proteinExistence type="predicted"/>
<keyword evidence="1" id="KW-0175">Coiled coil</keyword>
<dbReference type="Proteomes" id="UP001548189">
    <property type="component" value="Unassembled WGS sequence"/>
</dbReference>
<protein>
    <submittedName>
        <fullName evidence="2">Type I-F CRISPR-associated protein Csy1</fullName>
    </submittedName>
</protein>
<evidence type="ECO:0000256" key="1">
    <source>
        <dbReference type="SAM" id="Coils"/>
    </source>
</evidence>
<name>A0ABV2BSD2_9GAMM</name>
<evidence type="ECO:0000313" key="3">
    <source>
        <dbReference type="Proteomes" id="UP001548189"/>
    </source>
</evidence>
<comment type="caution">
    <text evidence="2">The sequence shown here is derived from an EMBL/GenBank/DDBJ whole genome shotgun (WGS) entry which is preliminary data.</text>
</comment>